<geneLocation type="plastid" evidence="2"/>
<proteinExistence type="predicted"/>
<gene>
    <name evidence="2" type="primary">orf190</name>
</gene>
<dbReference type="InterPro" id="IPR000836">
    <property type="entry name" value="PRTase_dom"/>
</dbReference>
<name>A0A4D6WL90_9FLOR</name>
<dbReference type="AlphaFoldDB" id="A0A4D6WL90"/>
<evidence type="ECO:0000259" key="1">
    <source>
        <dbReference type="Pfam" id="PF14681"/>
    </source>
</evidence>
<keyword evidence="2" id="KW-0934">Plastid</keyword>
<evidence type="ECO:0000313" key="2">
    <source>
        <dbReference type="EMBL" id="QCI04042.1"/>
    </source>
</evidence>
<dbReference type="Pfam" id="PF14681">
    <property type="entry name" value="UPRTase"/>
    <property type="match status" value="1"/>
</dbReference>
<organism evidence="2">
    <name type="scientific">Antithamnionella ternifolia</name>
    <dbReference type="NCBI Taxonomy" id="207919"/>
    <lineage>
        <taxon>Eukaryota</taxon>
        <taxon>Rhodophyta</taxon>
        <taxon>Florideophyceae</taxon>
        <taxon>Rhodymeniophycidae</taxon>
        <taxon>Ceramiales</taxon>
        <taxon>Ceramiaceae</taxon>
        <taxon>Antithamnionella</taxon>
    </lineage>
</organism>
<reference evidence="2" key="1">
    <citation type="journal article" date="2019" name="Mol. Phylogenet. Evol.">
        <title>Morphological evolution and classification of the red algal order Ceramiales inferred using plastid phylogenomics.</title>
        <authorList>
            <person name="Diaz-Tapia P."/>
            <person name="Pasella M.M."/>
            <person name="Verbruggen H."/>
            <person name="Maggs C.A."/>
        </authorList>
    </citation>
    <scope>NUCLEOTIDE SEQUENCE</scope>
    <source>
        <strain evidence="2">PD2956</strain>
    </source>
</reference>
<dbReference type="Gene3D" id="3.40.50.2020">
    <property type="match status" value="1"/>
</dbReference>
<feature type="domain" description="Phosphoribosyltransferase" evidence="1">
    <location>
        <begin position="27"/>
        <end position="187"/>
    </location>
</feature>
<protein>
    <recommendedName>
        <fullName evidence="1">Phosphoribosyltransferase domain-containing protein</fullName>
    </recommendedName>
</protein>
<accession>A0A4D6WL90</accession>
<sequence>MKLNIFLLSHPLIKIFTKYIQSNQYSEINQNITKSTYKYLGNFLMYEVLRKFLIIQNLYINKLDHVKEISILDYQQKNYILSDIIANFEMLTEIEQIIPQIQLKHINLSQTNTWQKINLQNINNKTNIIILDKFIKNDNIVKLIEYLNKVENINTKYITLACITCTNKILEKISLEYTDLNIYTTHIIDY</sequence>
<dbReference type="EMBL" id="MK814608">
    <property type="protein sequence ID" value="QCI04042.1"/>
    <property type="molecule type" value="Genomic_DNA"/>
</dbReference>
<reference evidence="2" key="2">
    <citation type="submission" date="2019-04" db="EMBL/GenBank/DDBJ databases">
        <authorList>
            <person name="Pasella M."/>
        </authorList>
    </citation>
    <scope>NUCLEOTIDE SEQUENCE</scope>
    <source>
        <strain evidence="2">PD2956</strain>
    </source>
</reference>
<dbReference type="InterPro" id="IPR029057">
    <property type="entry name" value="PRTase-like"/>
</dbReference>